<keyword evidence="4" id="KW-0238">DNA-binding</keyword>
<dbReference type="OrthoDB" id="2740448at2759"/>
<dbReference type="GO" id="GO:0008270">
    <property type="term" value="F:zinc ion binding"/>
    <property type="evidence" value="ECO:0007669"/>
    <property type="project" value="InterPro"/>
</dbReference>
<keyword evidence="1" id="KW-0479">Metal-binding</keyword>
<evidence type="ECO:0000256" key="1">
    <source>
        <dbReference type="ARBA" id="ARBA00022723"/>
    </source>
</evidence>
<dbReference type="CDD" id="cd12148">
    <property type="entry name" value="fungal_TF_MHR"/>
    <property type="match status" value="1"/>
</dbReference>
<protein>
    <recommendedName>
        <fullName evidence="7">Xylanolytic transcriptional activator regulatory domain-containing protein</fullName>
    </recommendedName>
</protein>
<evidence type="ECO:0000256" key="3">
    <source>
        <dbReference type="ARBA" id="ARBA00023015"/>
    </source>
</evidence>
<dbReference type="GO" id="GO:0003677">
    <property type="term" value="F:DNA binding"/>
    <property type="evidence" value="ECO:0007669"/>
    <property type="project" value="UniProtKB-KW"/>
</dbReference>
<keyword evidence="5" id="KW-0804">Transcription</keyword>
<dbReference type="PANTHER" id="PTHR31313">
    <property type="entry name" value="TY1 ENHANCER ACTIVATOR"/>
    <property type="match status" value="1"/>
</dbReference>
<dbReference type="InterPro" id="IPR051615">
    <property type="entry name" value="Transcr_Regulatory_Elem"/>
</dbReference>
<dbReference type="Pfam" id="PF04082">
    <property type="entry name" value="Fungal_trans"/>
    <property type="match status" value="1"/>
</dbReference>
<proteinExistence type="predicted"/>
<comment type="caution">
    <text evidence="8">The sequence shown here is derived from an EMBL/GenBank/DDBJ whole genome shotgun (WGS) entry which is preliminary data.</text>
</comment>
<evidence type="ECO:0000313" key="9">
    <source>
        <dbReference type="Proteomes" id="UP000777438"/>
    </source>
</evidence>
<organism evidence="8 9">
    <name type="scientific">Thelonectria olida</name>
    <dbReference type="NCBI Taxonomy" id="1576542"/>
    <lineage>
        <taxon>Eukaryota</taxon>
        <taxon>Fungi</taxon>
        <taxon>Dikarya</taxon>
        <taxon>Ascomycota</taxon>
        <taxon>Pezizomycotina</taxon>
        <taxon>Sordariomycetes</taxon>
        <taxon>Hypocreomycetidae</taxon>
        <taxon>Hypocreales</taxon>
        <taxon>Nectriaceae</taxon>
        <taxon>Thelonectria</taxon>
    </lineage>
</organism>
<evidence type="ECO:0000256" key="4">
    <source>
        <dbReference type="ARBA" id="ARBA00023125"/>
    </source>
</evidence>
<evidence type="ECO:0000313" key="8">
    <source>
        <dbReference type="EMBL" id="KAH6867221.1"/>
    </source>
</evidence>
<dbReference type="InterPro" id="IPR007219">
    <property type="entry name" value="XnlR_reg_dom"/>
</dbReference>
<dbReference type="Proteomes" id="UP000777438">
    <property type="component" value="Unassembled WGS sequence"/>
</dbReference>
<keyword evidence="3" id="KW-0805">Transcription regulation</keyword>
<sequence length="171" mass="19683">MADSSATHLHLMDLFFQYQHSAIPIFDEQAFREAYARGERSEYFSNFLLHSLLLRALKFANIPNAEQLKRVYLRRARDDLLYEIENPSIATIPALCLFGSYLAGEGSDRACWVYPGLAFRLLYDFGLHEDCINLVGAGVLTTLDRRIRLSILHHCFVFDKYAALEKIDCQK</sequence>
<keyword evidence="6" id="KW-0539">Nucleus</keyword>
<keyword evidence="9" id="KW-1185">Reference proteome</keyword>
<reference evidence="8 9" key="1">
    <citation type="journal article" date="2021" name="Nat. Commun.">
        <title>Genetic determinants of endophytism in the Arabidopsis root mycobiome.</title>
        <authorList>
            <person name="Mesny F."/>
            <person name="Miyauchi S."/>
            <person name="Thiergart T."/>
            <person name="Pickel B."/>
            <person name="Atanasova L."/>
            <person name="Karlsson M."/>
            <person name="Huettel B."/>
            <person name="Barry K.W."/>
            <person name="Haridas S."/>
            <person name="Chen C."/>
            <person name="Bauer D."/>
            <person name="Andreopoulos W."/>
            <person name="Pangilinan J."/>
            <person name="LaButti K."/>
            <person name="Riley R."/>
            <person name="Lipzen A."/>
            <person name="Clum A."/>
            <person name="Drula E."/>
            <person name="Henrissat B."/>
            <person name="Kohler A."/>
            <person name="Grigoriev I.V."/>
            <person name="Martin F.M."/>
            <person name="Hacquard S."/>
        </authorList>
    </citation>
    <scope>NUCLEOTIDE SEQUENCE [LARGE SCALE GENOMIC DNA]</scope>
    <source>
        <strain evidence="8 9">MPI-CAGE-CH-0241</strain>
    </source>
</reference>
<feature type="domain" description="Xylanolytic transcriptional activator regulatory" evidence="7">
    <location>
        <begin position="12"/>
        <end position="164"/>
    </location>
</feature>
<accession>A0A9P8VPU5</accession>
<name>A0A9P8VPU5_9HYPO</name>
<evidence type="ECO:0000259" key="7">
    <source>
        <dbReference type="Pfam" id="PF04082"/>
    </source>
</evidence>
<dbReference type="AlphaFoldDB" id="A0A9P8VPU5"/>
<dbReference type="EMBL" id="JAGPYM010000115">
    <property type="protein sequence ID" value="KAH6867221.1"/>
    <property type="molecule type" value="Genomic_DNA"/>
</dbReference>
<evidence type="ECO:0000256" key="6">
    <source>
        <dbReference type="ARBA" id="ARBA00023242"/>
    </source>
</evidence>
<dbReference type="GO" id="GO:0006351">
    <property type="term" value="P:DNA-templated transcription"/>
    <property type="evidence" value="ECO:0007669"/>
    <property type="project" value="InterPro"/>
</dbReference>
<keyword evidence="2" id="KW-0862">Zinc</keyword>
<evidence type="ECO:0000256" key="2">
    <source>
        <dbReference type="ARBA" id="ARBA00022833"/>
    </source>
</evidence>
<dbReference type="PANTHER" id="PTHR31313:SF81">
    <property type="entry name" value="TY1 ENHANCER ACTIVATOR"/>
    <property type="match status" value="1"/>
</dbReference>
<evidence type="ECO:0000256" key="5">
    <source>
        <dbReference type="ARBA" id="ARBA00023163"/>
    </source>
</evidence>
<gene>
    <name evidence="8" type="ORF">B0T10DRAFT_420072</name>
</gene>